<keyword evidence="5" id="KW-0406">Ion transport</keyword>
<keyword evidence="2" id="KW-0813">Transport</keyword>
<feature type="transmembrane region" description="Helical" evidence="8">
    <location>
        <begin position="132"/>
        <end position="156"/>
    </location>
</feature>
<dbReference type="GO" id="GO:0015677">
    <property type="term" value="P:copper ion import"/>
    <property type="evidence" value="ECO:0007669"/>
    <property type="project" value="TreeGrafter"/>
</dbReference>
<sequence>MRTHLVVAVYAAFALVCIVVQAPLMISPNRAGFLALAQLPPVFLFAAKNSPLTALLLGPGTDYTKLNYVHRWSVTPRTLTLAALIHWSLWINNHLVFALPILSQQKEGSGVATLACLLVVALSSAGPVRRRLWGVFLAGHYLAFPAFFITLCYHTIYATPWIFPPLAFFPYFPPAWQHVQLRAAFGARAWEAHPLSVACAPPGVGCLRGPDGEPLGILLAARACGDWTRALHDFALMPEPALDLDFDDDFPLEKKGAEADVEAQASAGDDEKRGVVAANPGKELDAKPLPGRMAHLILDGPTLHAPDYARVLIGIPPEDVQVQGRPLGASCATGLPRWTFRSPRESHTLSISLSIAALYHHHLALSFASFSRSPPPRPLVLHSHDLLHEPPPRLPSSSRSWPKFAIPGQRQRPSYSPSRPASPPARDSTHPRAHVCRPLRIAFFSPQPPRSRSRPYSQQILDLIATPDLYVREGLGFVYVCGRVDNTTLAAYRAGHITRAEFLDRLLIKIGHAQFLDVRQRAYEKCDDGQTHLWFFSFYPTRRIVSERLCHLRFLADGALRVIEECRGCLVRHREYWRYRDVGPFSRIEQQTRRVFASLGEPGLPRDDLADVAVAFPTRPTCNRQALGSIAGLDIFFM</sequence>
<dbReference type="PANTHER" id="PTHR32361">
    <property type="entry name" value="FERRIC/CUPRIC REDUCTASE TRANSMEMBRANE COMPONENT"/>
    <property type="match status" value="1"/>
</dbReference>
<feature type="region of interest" description="Disordered" evidence="7">
    <location>
        <begin position="390"/>
        <end position="431"/>
    </location>
</feature>
<proteinExistence type="predicted"/>
<name>A0AAD6TR29_9AGAR</name>
<comment type="subcellular location">
    <subcellularLocation>
        <location evidence="1">Membrane</location>
        <topology evidence="1">Multi-pass membrane protein</topology>
    </subcellularLocation>
</comment>
<dbReference type="Proteomes" id="UP001222325">
    <property type="component" value="Unassembled WGS sequence"/>
</dbReference>
<evidence type="ECO:0000256" key="7">
    <source>
        <dbReference type="SAM" id="MobiDB-lite"/>
    </source>
</evidence>
<dbReference type="InterPro" id="IPR051410">
    <property type="entry name" value="Ferric/Cupric_Reductase"/>
</dbReference>
<feature type="transmembrane region" description="Helical" evidence="8">
    <location>
        <begin position="7"/>
        <end position="26"/>
    </location>
</feature>
<protein>
    <recommendedName>
        <fullName evidence="9">Ferric oxidoreductase domain-containing protein</fullName>
    </recommendedName>
</protein>
<keyword evidence="3 8" id="KW-0812">Transmembrane</keyword>
<evidence type="ECO:0000256" key="4">
    <source>
        <dbReference type="ARBA" id="ARBA00022989"/>
    </source>
</evidence>
<feature type="domain" description="Ferric oxidoreductase" evidence="9">
    <location>
        <begin position="31"/>
        <end position="150"/>
    </location>
</feature>
<dbReference type="GO" id="GO:0000293">
    <property type="term" value="F:ferric-chelate reductase activity"/>
    <property type="evidence" value="ECO:0007669"/>
    <property type="project" value="TreeGrafter"/>
</dbReference>
<dbReference type="InterPro" id="IPR013130">
    <property type="entry name" value="Fe3_Rdtase_TM_dom"/>
</dbReference>
<keyword evidence="6 8" id="KW-0472">Membrane</keyword>
<dbReference type="PANTHER" id="PTHR32361:SF9">
    <property type="entry name" value="FERRIC REDUCTASE TRANSMEMBRANE COMPONENT 3-RELATED"/>
    <property type="match status" value="1"/>
</dbReference>
<dbReference type="Pfam" id="PF01794">
    <property type="entry name" value="Ferric_reduct"/>
    <property type="match status" value="1"/>
</dbReference>
<gene>
    <name evidence="10" type="ORF">B0H15DRAFT_972036</name>
</gene>
<comment type="caution">
    <text evidence="10">The sequence shown here is derived from an EMBL/GenBank/DDBJ whole genome shotgun (WGS) entry which is preliminary data.</text>
</comment>
<accession>A0AAD6TR29</accession>
<feature type="compositionally biased region" description="Low complexity" evidence="7">
    <location>
        <begin position="409"/>
        <end position="419"/>
    </location>
</feature>
<dbReference type="AlphaFoldDB" id="A0AAD6TR29"/>
<dbReference type="GO" id="GO:0006879">
    <property type="term" value="P:intracellular iron ion homeostasis"/>
    <property type="evidence" value="ECO:0007669"/>
    <property type="project" value="TreeGrafter"/>
</dbReference>
<dbReference type="EMBL" id="JARJCN010000162">
    <property type="protein sequence ID" value="KAJ7066819.1"/>
    <property type="molecule type" value="Genomic_DNA"/>
</dbReference>
<reference evidence="10" key="1">
    <citation type="submission" date="2023-03" db="EMBL/GenBank/DDBJ databases">
        <title>Massive genome expansion in bonnet fungi (Mycena s.s.) driven by repeated elements and novel gene families across ecological guilds.</title>
        <authorList>
            <consortium name="Lawrence Berkeley National Laboratory"/>
            <person name="Harder C.B."/>
            <person name="Miyauchi S."/>
            <person name="Viragh M."/>
            <person name="Kuo A."/>
            <person name="Thoen E."/>
            <person name="Andreopoulos B."/>
            <person name="Lu D."/>
            <person name="Skrede I."/>
            <person name="Drula E."/>
            <person name="Henrissat B."/>
            <person name="Morin E."/>
            <person name="Kohler A."/>
            <person name="Barry K."/>
            <person name="LaButti K."/>
            <person name="Morin E."/>
            <person name="Salamov A."/>
            <person name="Lipzen A."/>
            <person name="Mereny Z."/>
            <person name="Hegedus B."/>
            <person name="Baldrian P."/>
            <person name="Stursova M."/>
            <person name="Weitz H."/>
            <person name="Taylor A."/>
            <person name="Grigoriev I.V."/>
            <person name="Nagy L.G."/>
            <person name="Martin F."/>
            <person name="Kauserud H."/>
        </authorList>
    </citation>
    <scope>NUCLEOTIDE SEQUENCE</scope>
    <source>
        <strain evidence="10">CBHHK173m</strain>
    </source>
</reference>
<keyword evidence="4 8" id="KW-1133">Transmembrane helix</keyword>
<evidence type="ECO:0000256" key="1">
    <source>
        <dbReference type="ARBA" id="ARBA00004141"/>
    </source>
</evidence>
<evidence type="ECO:0000313" key="11">
    <source>
        <dbReference type="Proteomes" id="UP001222325"/>
    </source>
</evidence>
<evidence type="ECO:0000256" key="6">
    <source>
        <dbReference type="ARBA" id="ARBA00023136"/>
    </source>
</evidence>
<dbReference type="GO" id="GO:0005886">
    <property type="term" value="C:plasma membrane"/>
    <property type="evidence" value="ECO:0007669"/>
    <property type="project" value="TreeGrafter"/>
</dbReference>
<keyword evidence="11" id="KW-1185">Reference proteome</keyword>
<feature type="transmembrane region" description="Helical" evidence="8">
    <location>
        <begin position="108"/>
        <end position="125"/>
    </location>
</feature>
<organism evidence="10 11">
    <name type="scientific">Mycena belliarum</name>
    <dbReference type="NCBI Taxonomy" id="1033014"/>
    <lineage>
        <taxon>Eukaryota</taxon>
        <taxon>Fungi</taxon>
        <taxon>Dikarya</taxon>
        <taxon>Basidiomycota</taxon>
        <taxon>Agaricomycotina</taxon>
        <taxon>Agaricomycetes</taxon>
        <taxon>Agaricomycetidae</taxon>
        <taxon>Agaricales</taxon>
        <taxon>Marasmiineae</taxon>
        <taxon>Mycenaceae</taxon>
        <taxon>Mycena</taxon>
    </lineage>
</organism>
<dbReference type="GO" id="GO:0006826">
    <property type="term" value="P:iron ion transport"/>
    <property type="evidence" value="ECO:0007669"/>
    <property type="project" value="TreeGrafter"/>
</dbReference>
<feature type="transmembrane region" description="Helical" evidence="8">
    <location>
        <begin position="38"/>
        <end position="58"/>
    </location>
</feature>
<evidence type="ECO:0000256" key="5">
    <source>
        <dbReference type="ARBA" id="ARBA00023065"/>
    </source>
</evidence>
<feature type="transmembrane region" description="Helical" evidence="8">
    <location>
        <begin position="79"/>
        <end position="102"/>
    </location>
</feature>
<evidence type="ECO:0000259" key="9">
    <source>
        <dbReference type="Pfam" id="PF01794"/>
    </source>
</evidence>
<evidence type="ECO:0000313" key="10">
    <source>
        <dbReference type="EMBL" id="KAJ7066819.1"/>
    </source>
</evidence>
<evidence type="ECO:0000256" key="8">
    <source>
        <dbReference type="SAM" id="Phobius"/>
    </source>
</evidence>
<evidence type="ECO:0000256" key="3">
    <source>
        <dbReference type="ARBA" id="ARBA00022692"/>
    </source>
</evidence>
<evidence type="ECO:0000256" key="2">
    <source>
        <dbReference type="ARBA" id="ARBA00022448"/>
    </source>
</evidence>